<dbReference type="GO" id="GO:0003700">
    <property type="term" value="F:DNA-binding transcription factor activity"/>
    <property type="evidence" value="ECO:0007669"/>
    <property type="project" value="TreeGrafter"/>
</dbReference>
<dbReference type="Proteomes" id="UP001370490">
    <property type="component" value="Unassembled WGS sequence"/>
</dbReference>
<evidence type="ECO:0000256" key="1">
    <source>
        <dbReference type="ARBA" id="ARBA00004123"/>
    </source>
</evidence>
<proteinExistence type="predicted"/>
<dbReference type="PROSITE" id="PS50888">
    <property type="entry name" value="BHLH"/>
    <property type="match status" value="1"/>
</dbReference>
<dbReference type="Gene3D" id="4.10.280.10">
    <property type="entry name" value="Helix-loop-helix DNA-binding domain"/>
    <property type="match status" value="1"/>
</dbReference>
<feature type="coiled-coil region" evidence="5">
    <location>
        <begin position="354"/>
        <end position="381"/>
    </location>
</feature>
<dbReference type="PANTHER" id="PTHR31945:SF11">
    <property type="entry name" value="TRANSCRIPTION FACTOR ABORTED MICROSPORES"/>
    <property type="match status" value="1"/>
</dbReference>
<keyword evidence="5" id="KW-0175">Coiled coil</keyword>
<gene>
    <name evidence="8" type="ORF">RJ641_013987</name>
</gene>
<dbReference type="Pfam" id="PF22754">
    <property type="entry name" value="bHLH-TF_ACT-like_plant"/>
    <property type="match status" value="1"/>
</dbReference>
<feature type="compositionally biased region" description="Polar residues" evidence="6">
    <location>
        <begin position="264"/>
        <end position="279"/>
    </location>
</feature>
<evidence type="ECO:0000259" key="7">
    <source>
        <dbReference type="PROSITE" id="PS50888"/>
    </source>
</evidence>
<sequence length="567" mass="64337">NMNMMQNLMGRLRPIVGLKSWDYCVLWKLSEDQRFLEWMDCCCSGVETTQSAGEELLFLVSSVVACRDVMFQHQRTQSCDLLSQLPSSMPLDSGIHGQTLIANQPKWLNFCHSSDSSVSEENLGTKVLVPVPGGLIELFVARQVSEDQHVIDYVTAQTSLTLDQEVLMNSNNIDAITNLKDFDNHFQSQTAVENLNLPYEISDQIRLSNSAVNLLPQFHFNGENRSRNDFFFEESNESFLSDKPIDPFSSPVQNGYQDIESLPESTLTSVQIKEQQGSEKVSLKRERGQSDSMSEGSDQIDDDEDHKYRRRNGKGPQSKNLMAERKRRKKLNDRLYSLRSLVPKISKLDRASILGDAIEFVKELQKQAKELQDELEENPDDEGGRNTGTLSNLQSEILNQNALDLGTKTPHEKATIGLHVGSTRQVHDSEINNDKSQQMEAQVEVAQIEGNAFTVKVFCEHKRGGFVSLLEALDSLGLEVTNANVTNYLSLVSYVLKVEKRDTELVQADHVRDSLLEITRNSTAEWADMARTATENDRGNMDYHHHHHHHNLHNYHINSHHHHHLHN</sequence>
<evidence type="ECO:0000256" key="2">
    <source>
        <dbReference type="ARBA" id="ARBA00023015"/>
    </source>
</evidence>
<name>A0AAN8ZTN5_9MAGN</name>
<feature type="non-terminal residue" evidence="8">
    <location>
        <position position="1"/>
    </location>
</feature>
<dbReference type="EMBL" id="JBAMMX010000002">
    <property type="protein sequence ID" value="KAK6946443.1"/>
    <property type="molecule type" value="Genomic_DNA"/>
</dbReference>
<keyword evidence="4" id="KW-0539">Nucleus</keyword>
<keyword evidence="9" id="KW-1185">Reference proteome</keyword>
<dbReference type="CDD" id="cd11443">
    <property type="entry name" value="bHLH_AtAMS_like"/>
    <property type="match status" value="1"/>
</dbReference>
<reference evidence="8 9" key="1">
    <citation type="submission" date="2023-12" db="EMBL/GenBank/DDBJ databases">
        <title>A high-quality genome assembly for Dillenia turbinata (Dilleniales).</title>
        <authorList>
            <person name="Chanderbali A."/>
        </authorList>
    </citation>
    <scope>NUCLEOTIDE SEQUENCE [LARGE SCALE GENOMIC DNA]</scope>
    <source>
        <strain evidence="8">LSX21</strain>
        <tissue evidence="8">Leaf</tissue>
    </source>
</reference>
<organism evidence="8 9">
    <name type="scientific">Dillenia turbinata</name>
    <dbReference type="NCBI Taxonomy" id="194707"/>
    <lineage>
        <taxon>Eukaryota</taxon>
        <taxon>Viridiplantae</taxon>
        <taxon>Streptophyta</taxon>
        <taxon>Embryophyta</taxon>
        <taxon>Tracheophyta</taxon>
        <taxon>Spermatophyta</taxon>
        <taxon>Magnoliopsida</taxon>
        <taxon>eudicotyledons</taxon>
        <taxon>Gunneridae</taxon>
        <taxon>Pentapetalae</taxon>
        <taxon>Dilleniales</taxon>
        <taxon>Dilleniaceae</taxon>
        <taxon>Dillenia</taxon>
    </lineage>
</organism>
<dbReference type="GO" id="GO:0005634">
    <property type="term" value="C:nucleus"/>
    <property type="evidence" value="ECO:0007669"/>
    <property type="project" value="UniProtKB-SubCell"/>
</dbReference>
<dbReference type="InterPro" id="IPR025610">
    <property type="entry name" value="MYC/MYB_N"/>
</dbReference>
<evidence type="ECO:0000256" key="4">
    <source>
        <dbReference type="ARBA" id="ARBA00023242"/>
    </source>
</evidence>
<protein>
    <submittedName>
        <fullName evidence="8">Myc-type, basic helix-loop-helix (BHLH) domain</fullName>
    </submittedName>
</protein>
<keyword evidence="3" id="KW-0804">Transcription</keyword>
<evidence type="ECO:0000256" key="3">
    <source>
        <dbReference type="ARBA" id="ARBA00023163"/>
    </source>
</evidence>
<comment type="caution">
    <text evidence="8">The sequence shown here is derived from an EMBL/GenBank/DDBJ whole genome shotgun (WGS) entry which is preliminary data.</text>
</comment>
<dbReference type="Pfam" id="PF00010">
    <property type="entry name" value="HLH"/>
    <property type="match status" value="1"/>
</dbReference>
<keyword evidence="2" id="KW-0805">Transcription regulation</keyword>
<dbReference type="InterPro" id="IPR036638">
    <property type="entry name" value="HLH_DNA-bd_sf"/>
</dbReference>
<evidence type="ECO:0000256" key="5">
    <source>
        <dbReference type="SAM" id="Coils"/>
    </source>
</evidence>
<comment type="subcellular location">
    <subcellularLocation>
        <location evidence="1">Nucleus</location>
    </subcellularLocation>
</comment>
<dbReference type="GO" id="GO:0046983">
    <property type="term" value="F:protein dimerization activity"/>
    <property type="evidence" value="ECO:0007669"/>
    <property type="project" value="InterPro"/>
</dbReference>
<dbReference type="SMART" id="SM00353">
    <property type="entry name" value="HLH"/>
    <property type="match status" value="1"/>
</dbReference>
<evidence type="ECO:0000256" key="6">
    <source>
        <dbReference type="SAM" id="MobiDB-lite"/>
    </source>
</evidence>
<evidence type="ECO:0000313" key="9">
    <source>
        <dbReference type="Proteomes" id="UP001370490"/>
    </source>
</evidence>
<feature type="domain" description="BHLH" evidence="7">
    <location>
        <begin position="315"/>
        <end position="364"/>
    </location>
</feature>
<evidence type="ECO:0000313" key="8">
    <source>
        <dbReference type="EMBL" id="KAK6946443.1"/>
    </source>
</evidence>
<feature type="region of interest" description="Disordered" evidence="6">
    <location>
        <begin position="264"/>
        <end position="326"/>
    </location>
</feature>
<accession>A0AAN8ZTN5</accession>
<dbReference type="SUPFAM" id="SSF47459">
    <property type="entry name" value="HLH, helix-loop-helix DNA-binding domain"/>
    <property type="match status" value="1"/>
</dbReference>
<dbReference type="GO" id="GO:0043565">
    <property type="term" value="F:sequence-specific DNA binding"/>
    <property type="evidence" value="ECO:0007669"/>
    <property type="project" value="TreeGrafter"/>
</dbReference>
<dbReference type="InterPro" id="IPR051358">
    <property type="entry name" value="TF_AMS/ICE1/BHLH6-like"/>
</dbReference>
<dbReference type="AlphaFoldDB" id="A0AAN8ZTN5"/>
<dbReference type="Pfam" id="PF14215">
    <property type="entry name" value="bHLH-MYC_N"/>
    <property type="match status" value="1"/>
</dbReference>
<dbReference type="PANTHER" id="PTHR31945">
    <property type="entry name" value="TRANSCRIPTION FACTOR SCREAM2-RELATED"/>
    <property type="match status" value="1"/>
</dbReference>
<dbReference type="InterPro" id="IPR011598">
    <property type="entry name" value="bHLH_dom"/>
</dbReference>
<dbReference type="InterPro" id="IPR054502">
    <property type="entry name" value="bHLH-TF_ACT-like_plant"/>
</dbReference>